<keyword evidence="2" id="KW-0812">Transmembrane</keyword>
<dbReference type="OMA" id="GHEHYRY"/>
<keyword evidence="2" id="KW-0472">Membrane</keyword>
<feature type="compositionally biased region" description="Polar residues" evidence="1">
    <location>
        <begin position="20"/>
        <end position="29"/>
    </location>
</feature>
<dbReference type="VEuPathDB" id="VectorBase:CSON000123"/>
<proteinExistence type="predicted"/>
<dbReference type="AlphaFoldDB" id="A0A336KTM2"/>
<organism evidence="3">
    <name type="scientific">Culicoides sonorensis</name>
    <name type="common">Biting midge</name>
    <dbReference type="NCBI Taxonomy" id="179676"/>
    <lineage>
        <taxon>Eukaryota</taxon>
        <taxon>Metazoa</taxon>
        <taxon>Ecdysozoa</taxon>
        <taxon>Arthropoda</taxon>
        <taxon>Hexapoda</taxon>
        <taxon>Insecta</taxon>
        <taxon>Pterygota</taxon>
        <taxon>Neoptera</taxon>
        <taxon>Endopterygota</taxon>
        <taxon>Diptera</taxon>
        <taxon>Nematocera</taxon>
        <taxon>Chironomoidea</taxon>
        <taxon>Ceratopogonidae</taxon>
        <taxon>Ceratopogoninae</taxon>
        <taxon>Culicoides</taxon>
        <taxon>Monoculicoides</taxon>
    </lineage>
</organism>
<sequence>MAEKDSGKYHYDPYTQISKSSSATAQLNMNLPGPSVKRMSTDSQEQPQSQSPCCACGSSAGSQNGPFWVGLLTNLGICALLFAYTLLAISRNLLQETHETRQRTVENIWDITVSLNILYRENWTRLAAIELAKFQDQIIKQIMSDMPPNAISTLQPPATGAITVPQSIQDYEWTFARAFLYSLTVLTTIGK</sequence>
<evidence type="ECO:0000256" key="2">
    <source>
        <dbReference type="SAM" id="Phobius"/>
    </source>
</evidence>
<evidence type="ECO:0000313" key="4">
    <source>
        <dbReference type="EMBL" id="SSX28502.1"/>
    </source>
</evidence>
<evidence type="ECO:0000313" key="3">
    <source>
        <dbReference type="EMBL" id="SSX08586.1"/>
    </source>
</evidence>
<gene>
    <name evidence="3" type="primary">CSON000123</name>
</gene>
<evidence type="ECO:0000256" key="1">
    <source>
        <dbReference type="SAM" id="MobiDB-lite"/>
    </source>
</evidence>
<protein>
    <submittedName>
        <fullName evidence="3">CSON000123 protein</fullName>
    </submittedName>
</protein>
<reference evidence="4" key="2">
    <citation type="submission" date="2018-07" db="EMBL/GenBank/DDBJ databases">
        <authorList>
            <person name="Quirk P.G."/>
            <person name="Krulwich T.A."/>
        </authorList>
    </citation>
    <scope>NUCLEOTIDE SEQUENCE</scope>
</reference>
<dbReference type="EMBL" id="UFQT01001015">
    <property type="protein sequence ID" value="SSX28502.1"/>
    <property type="molecule type" value="Genomic_DNA"/>
</dbReference>
<name>A0A336KTM2_CULSO</name>
<feature type="region of interest" description="Disordered" evidence="1">
    <location>
        <begin position="20"/>
        <end position="52"/>
    </location>
</feature>
<dbReference type="EMBL" id="UFQS01001015">
    <property type="protein sequence ID" value="SSX08586.1"/>
    <property type="molecule type" value="Genomic_DNA"/>
</dbReference>
<dbReference type="Gene3D" id="1.10.287.70">
    <property type="match status" value="1"/>
</dbReference>
<feature type="compositionally biased region" description="Low complexity" evidence="1">
    <location>
        <begin position="43"/>
        <end position="52"/>
    </location>
</feature>
<keyword evidence="2" id="KW-1133">Transmembrane helix</keyword>
<accession>A0A336KTM2</accession>
<reference evidence="3" key="1">
    <citation type="submission" date="2018-04" db="EMBL/GenBank/DDBJ databases">
        <authorList>
            <person name="Go L.Y."/>
            <person name="Mitchell J.A."/>
        </authorList>
    </citation>
    <scope>NUCLEOTIDE SEQUENCE</scope>
    <source>
        <tissue evidence="3">Whole organism</tissue>
    </source>
</reference>
<feature type="transmembrane region" description="Helical" evidence="2">
    <location>
        <begin position="67"/>
        <end position="89"/>
    </location>
</feature>